<sequence>MSQNRHADEFYKILGLWEDAFQKQTIEKDSYLKYLNRLFVKYYGLDRQEIYALIKGLYELKDNAGHETVKSVVFHLIELGGE</sequence>
<proteinExistence type="predicted"/>
<organism evidence="1">
    <name type="scientific">Siphoviridae sp. ctBCr48</name>
    <dbReference type="NCBI Taxonomy" id="2827802"/>
    <lineage>
        <taxon>Viruses</taxon>
        <taxon>Duplodnaviria</taxon>
        <taxon>Heunggongvirae</taxon>
        <taxon>Uroviricota</taxon>
        <taxon>Caudoviricetes</taxon>
    </lineage>
</organism>
<dbReference type="EMBL" id="BK032595">
    <property type="protein sequence ID" value="DAF50423.1"/>
    <property type="molecule type" value="Genomic_DNA"/>
</dbReference>
<evidence type="ECO:0000313" key="1">
    <source>
        <dbReference type="EMBL" id="DAF50423.1"/>
    </source>
</evidence>
<reference evidence="1" key="1">
    <citation type="journal article" date="2021" name="Proc. Natl. Acad. Sci. U.S.A.">
        <title>A Catalog of Tens of Thousands of Viruses from Human Metagenomes Reveals Hidden Associations with Chronic Diseases.</title>
        <authorList>
            <person name="Tisza M.J."/>
            <person name="Buck C.B."/>
        </authorList>
    </citation>
    <scope>NUCLEOTIDE SEQUENCE</scope>
    <source>
        <strain evidence="1">CtBCr48</strain>
    </source>
</reference>
<name>A0A8S5SIE2_9CAUD</name>
<protein>
    <submittedName>
        <fullName evidence="1">Uncharacterized protein</fullName>
    </submittedName>
</protein>
<accession>A0A8S5SIE2</accession>